<gene>
    <name evidence="1" type="ORF">UFOPK4347_01082</name>
</gene>
<sequence>MVSKGCASSIFCANELLTPRTADRPMRTASPLVEEALSTKDADACEALMHGVSTSTPWRRASRASECGDQKPMGCALSNAAQKIAGS</sequence>
<reference evidence="1" key="1">
    <citation type="submission" date="2020-05" db="EMBL/GenBank/DDBJ databases">
        <authorList>
            <person name="Chiriac C."/>
            <person name="Salcher M."/>
            <person name="Ghai R."/>
            <person name="Kavagutti S V."/>
        </authorList>
    </citation>
    <scope>NUCLEOTIDE SEQUENCE</scope>
</reference>
<evidence type="ECO:0000313" key="1">
    <source>
        <dbReference type="EMBL" id="CAB5066059.1"/>
    </source>
</evidence>
<organism evidence="1">
    <name type="scientific">freshwater metagenome</name>
    <dbReference type="NCBI Taxonomy" id="449393"/>
    <lineage>
        <taxon>unclassified sequences</taxon>
        <taxon>metagenomes</taxon>
        <taxon>ecological metagenomes</taxon>
    </lineage>
</organism>
<dbReference type="AlphaFoldDB" id="A0A6J7UJ97"/>
<protein>
    <submittedName>
        <fullName evidence="1">Unannotated protein</fullName>
    </submittedName>
</protein>
<proteinExistence type="predicted"/>
<name>A0A6J7UJ97_9ZZZZ</name>
<accession>A0A6J7UJ97</accession>
<dbReference type="EMBL" id="CAFBQU010000027">
    <property type="protein sequence ID" value="CAB5066059.1"/>
    <property type="molecule type" value="Genomic_DNA"/>
</dbReference>